<organism evidence="2 3">
    <name type="scientific">Ensete ventricosum</name>
    <name type="common">Abyssinian banana</name>
    <name type="synonym">Musa ensete</name>
    <dbReference type="NCBI Taxonomy" id="4639"/>
    <lineage>
        <taxon>Eukaryota</taxon>
        <taxon>Viridiplantae</taxon>
        <taxon>Streptophyta</taxon>
        <taxon>Embryophyta</taxon>
        <taxon>Tracheophyta</taxon>
        <taxon>Spermatophyta</taxon>
        <taxon>Magnoliopsida</taxon>
        <taxon>Liliopsida</taxon>
        <taxon>Zingiberales</taxon>
        <taxon>Musaceae</taxon>
        <taxon>Ensete</taxon>
    </lineage>
</organism>
<reference evidence="2 3" key="1">
    <citation type="journal article" date="2014" name="Agronomy (Basel)">
        <title>A Draft Genome Sequence for Ensete ventricosum, the Drought-Tolerant Tree Against Hunger.</title>
        <authorList>
            <person name="Harrison J."/>
            <person name="Moore K.A."/>
            <person name="Paszkiewicz K."/>
            <person name="Jones T."/>
            <person name="Grant M."/>
            <person name="Ambacheew D."/>
            <person name="Muzemil S."/>
            <person name="Studholme D.J."/>
        </authorList>
    </citation>
    <scope>NUCLEOTIDE SEQUENCE [LARGE SCALE GENOMIC DNA]</scope>
</reference>
<proteinExistence type="predicted"/>
<sequence>MKIRPSWEEILAFPTTKIVGEVEVDEEDIGDVESKEKQSSHRLSQSMARDRDYPRRRKIAGAISNSGCSLSQQRKRKIAGTINSGDYCLSQ</sequence>
<name>A0A426Z7X6_ENSVE</name>
<dbReference type="Proteomes" id="UP000287651">
    <property type="component" value="Unassembled WGS sequence"/>
</dbReference>
<dbReference type="AlphaFoldDB" id="A0A426Z7X6"/>
<evidence type="ECO:0000313" key="2">
    <source>
        <dbReference type="EMBL" id="RRT60104.1"/>
    </source>
</evidence>
<comment type="caution">
    <text evidence="2">The sequence shown here is derived from an EMBL/GenBank/DDBJ whole genome shotgun (WGS) entry which is preliminary data.</text>
</comment>
<evidence type="ECO:0000313" key="3">
    <source>
        <dbReference type="Proteomes" id="UP000287651"/>
    </source>
</evidence>
<gene>
    <name evidence="2" type="ORF">B296_00026101</name>
</gene>
<accession>A0A426Z7X6</accession>
<dbReference type="EMBL" id="AMZH03007928">
    <property type="protein sequence ID" value="RRT60104.1"/>
    <property type="molecule type" value="Genomic_DNA"/>
</dbReference>
<evidence type="ECO:0000256" key="1">
    <source>
        <dbReference type="SAM" id="MobiDB-lite"/>
    </source>
</evidence>
<protein>
    <submittedName>
        <fullName evidence="2">Uncharacterized protein</fullName>
    </submittedName>
</protein>
<feature type="region of interest" description="Disordered" evidence="1">
    <location>
        <begin position="27"/>
        <end position="55"/>
    </location>
</feature>